<protein>
    <submittedName>
        <fullName evidence="1">Uncharacterized protein</fullName>
    </submittedName>
</protein>
<sequence length="78" mass="9266">MSSTTIELIVSAYVRLKNRRALDDMRELRRRLPKDLRAASGFDSRQALKQVQEDLRIIEQGLEQLRMPQVTLRENERR</sequence>
<evidence type="ECO:0000313" key="1">
    <source>
        <dbReference type="EMBL" id="GLR91866.1"/>
    </source>
</evidence>
<reference evidence="2" key="1">
    <citation type="journal article" date="2019" name="Int. J. Syst. Evol. Microbiol.">
        <title>The Global Catalogue of Microorganisms (GCM) 10K type strain sequencing project: providing services to taxonomists for standard genome sequencing and annotation.</title>
        <authorList>
            <consortium name="The Broad Institute Genomics Platform"/>
            <consortium name="The Broad Institute Genome Sequencing Center for Infectious Disease"/>
            <person name="Wu L."/>
            <person name="Ma J."/>
        </authorList>
    </citation>
    <scope>NUCLEOTIDE SEQUENCE [LARGE SCALE GENOMIC DNA]</scope>
    <source>
        <strain evidence="2">NBRC 102520</strain>
    </source>
</reference>
<name>A0ABQ6BH11_9BRAD</name>
<evidence type="ECO:0000313" key="2">
    <source>
        <dbReference type="Proteomes" id="UP001156905"/>
    </source>
</evidence>
<accession>A0ABQ6BH11</accession>
<dbReference type="Proteomes" id="UP001156905">
    <property type="component" value="Unassembled WGS sequence"/>
</dbReference>
<organism evidence="1 2">
    <name type="scientific">Bradyrhizobium iriomotense</name>
    <dbReference type="NCBI Taxonomy" id="441950"/>
    <lineage>
        <taxon>Bacteria</taxon>
        <taxon>Pseudomonadati</taxon>
        <taxon>Pseudomonadota</taxon>
        <taxon>Alphaproteobacteria</taxon>
        <taxon>Hyphomicrobiales</taxon>
        <taxon>Nitrobacteraceae</taxon>
        <taxon>Bradyrhizobium</taxon>
    </lineage>
</organism>
<keyword evidence="2" id="KW-1185">Reference proteome</keyword>
<comment type="caution">
    <text evidence="1">The sequence shown here is derived from an EMBL/GenBank/DDBJ whole genome shotgun (WGS) entry which is preliminary data.</text>
</comment>
<proteinExistence type="predicted"/>
<dbReference type="RefSeq" id="WP_284275566.1">
    <property type="nucleotide sequence ID" value="NZ_BSOW01000056.1"/>
</dbReference>
<dbReference type="EMBL" id="BSOW01000056">
    <property type="protein sequence ID" value="GLR91866.1"/>
    <property type="molecule type" value="Genomic_DNA"/>
</dbReference>
<gene>
    <name evidence="1" type="ORF">GCM10007857_85840</name>
</gene>